<organism evidence="2 3">
    <name type="scientific">Cohnella boryungensis</name>
    <dbReference type="NCBI Taxonomy" id="768479"/>
    <lineage>
        <taxon>Bacteria</taxon>
        <taxon>Bacillati</taxon>
        <taxon>Bacillota</taxon>
        <taxon>Bacilli</taxon>
        <taxon>Bacillales</taxon>
        <taxon>Paenibacillaceae</taxon>
        <taxon>Cohnella</taxon>
    </lineage>
</organism>
<keyword evidence="3" id="KW-1185">Reference proteome</keyword>
<accession>A0ABV8S3A3</accession>
<proteinExistence type="predicted"/>
<evidence type="ECO:0000256" key="1">
    <source>
        <dbReference type="SAM" id="MobiDB-lite"/>
    </source>
</evidence>
<name>A0ABV8S3A3_9BACL</name>
<dbReference type="RefSeq" id="WP_204605717.1">
    <property type="nucleotide sequence ID" value="NZ_JBHSED010000002.1"/>
</dbReference>
<evidence type="ECO:0000313" key="2">
    <source>
        <dbReference type="EMBL" id="MFC4302036.1"/>
    </source>
</evidence>
<gene>
    <name evidence="2" type="ORF">ACFO1S_01125</name>
</gene>
<feature type="compositionally biased region" description="Basic and acidic residues" evidence="1">
    <location>
        <begin position="81"/>
        <end position="96"/>
    </location>
</feature>
<feature type="region of interest" description="Disordered" evidence="1">
    <location>
        <begin position="69"/>
        <end position="176"/>
    </location>
</feature>
<dbReference type="Proteomes" id="UP001595755">
    <property type="component" value="Unassembled WGS sequence"/>
</dbReference>
<evidence type="ECO:0000313" key="3">
    <source>
        <dbReference type="Proteomes" id="UP001595755"/>
    </source>
</evidence>
<protein>
    <submittedName>
        <fullName evidence="2">Uncharacterized protein</fullName>
    </submittedName>
</protein>
<sequence>MFKWVSWVIRMGATALLLSFLCIWTTGYIVNSYMESAVKQLGLPFDIQPIALSGVWGTLWGADKPAKKEIEANRTPSQERSSGEQTKEESSSKDSVDDSDTDEIDPSSGAWAKPESETSQAESQSPEPPPSPSEAGGAWTDGGATTGGGDEGVPEQPVQGSDAPQTDEAPNGSIPVFQAESAWTQLSDEDRQVLYSLVVSKLNQEQLQQLSDALKDGLTAGELTGLQEMLKSALTEAEYAQIMGRLLGRQTP</sequence>
<feature type="compositionally biased region" description="Low complexity" evidence="1">
    <location>
        <begin position="133"/>
        <end position="143"/>
    </location>
</feature>
<comment type="caution">
    <text evidence="2">The sequence shown here is derived from an EMBL/GenBank/DDBJ whole genome shotgun (WGS) entry which is preliminary data.</text>
</comment>
<dbReference type="EMBL" id="JBHSED010000002">
    <property type="protein sequence ID" value="MFC4302036.1"/>
    <property type="molecule type" value="Genomic_DNA"/>
</dbReference>
<reference evidence="3" key="1">
    <citation type="journal article" date="2019" name="Int. J. Syst. Evol. Microbiol.">
        <title>The Global Catalogue of Microorganisms (GCM) 10K type strain sequencing project: providing services to taxonomists for standard genome sequencing and annotation.</title>
        <authorList>
            <consortium name="The Broad Institute Genomics Platform"/>
            <consortium name="The Broad Institute Genome Sequencing Center for Infectious Disease"/>
            <person name="Wu L."/>
            <person name="Ma J."/>
        </authorList>
    </citation>
    <scope>NUCLEOTIDE SEQUENCE [LARGE SCALE GENOMIC DNA]</scope>
    <source>
        <strain evidence="3">CGMCC 4.1641</strain>
    </source>
</reference>